<keyword evidence="2 4" id="KW-0808">Transferase</keyword>
<dbReference type="Proteomes" id="UP000095751">
    <property type="component" value="Unassembled WGS sequence"/>
</dbReference>
<feature type="non-terminal residue" evidence="5">
    <location>
        <position position="221"/>
    </location>
</feature>
<protein>
    <submittedName>
        <fullName evidence="5">S-adenosyl-L-methionine-dependent methyltransferase</fullName>
    </submittedName>
</protein>
<dbReference type="InParanoid" id="A0A1E7FU83"/>
<evidence type="ECO:0000256" key="2">
    <source>
        <dbReference type="ARBA" id="ARBA00022679"/>
    </source>
</evidence>
<dbReference type="KEGG" id="fcy:FRACYDRAFT_162271"/>
<feature type="non-terminal residue" evidence="5">
    <location>
        <position position="1"/>
    </location>
</feature>
<dbReference type="GO" id="GO:0003723">
    <property type="term" value="F:RNA binding"/>
    <property type="evidence" value="ECO:0007669"/>
    <property type="project" value="TreeGrafter"/>
</dbReference>
<keyword evidence="6" id="KW-1185">Reference proteome</keyword>
<sequence length="221" mass="24008">GSKFIEEKLGPNTYQISPGAFFQVTTAGAEILYNVVADRVKEVSSDPSDILMFDVCCGTGTIGLHCLAEGVVGRVVGIDISEPAIEDALANAKRNGFGDDESEAKTRFVASRAELVMGRELRRINNLKSNVGPPKSIVAVVDPARDGLHPDVIKAIRSTKEIKRLVYVSCNPTGSLVKDTVILCGPETKKYRGLPFKPTRAQPVDMFPLTPHCEMVMTFDR</sequence>
<dbReference type="Gene3D" id="3.40.50.150">
    <property type="entry name" value="Vaccinia Virus protein VP39"/>
    <property type="match status" value="1"/>
</dbReference>
<evidence type="ECO:0000256" key="3">
    <source>
        <dbReference type="ARBA" id="ARBA00022691"/>
    </source>
</evidence>
<dbReference type="InterPro" id="IPR029063">
    <property type="entry name" value="SAM-dependent_MTases_sf"/>
</dbReference>
<evidence type="ECO:0000256" key="1">
    <source>
        <dbReference type="ARBA" id="ARBA00022603"/>
    </source>
</evidence>
<dbReference type="PROSITE" id="PS51687">
    <property type="entry name" value="SAM_MT_RNA_M5U"/>
    <property type="match status" value="1"/>
</dbReference>
<dbReference type="GO" id="GO:0032259">
    <property type="term" value="P:methylation"/>
    <property type="evidence" value="ECO:0007669"/>
    <property type="project" value="UniProtKB-KW"/>
</dbReference>
<evidence type="ECO:0000313" key="5">
    <source>
        <dbReference type="EMBL" id="OEU21721.1"/>
    </source>
</evidence>
<dbReference type="InterPro" id="IPR045850">
    <property type="entry name" value="TRM2_met"/>
</dbReference>
<keyword evidence="1 4" id="KW-0489">Methyltransferase</keyword>
<dbReference type="GO" id="GO:0008173">
    <property type="term" value="F:RNA methyltransferase activity"/>
    <property type="evidence" value="ECO:0007669"/>
    <property type="project" value="InterPro"/>
</dbReference>
<dbReference type="OrthoDB" id="10250660at2759"/>
<dbReference type="CDD" id="cd02440">
    <property type="entry name" value="AdoMet_MTases"/>
    <property type="match status" value="1"/>
</dbReference>
<dbReference type="InterPro" id="IPR010280">
    <property type="entry name" value="U5_MeTrfase_fam"/>
</dbReference>
<keyword evidence="3 4" id="KW-0949">S-adenosyl-L-methionine</keyword>
<accession>A0A1E7FU83</accession>
<organism evidence="5 6">
    <name type="scientific">Fragilariopsis cylindrus CCMP1102</name>
    <dbReference type="NCBI Taxonomy" id="635003"/>
    <lineage>
        <taxon>Eukaryota</taxon>
        <taxon>Sar</taxon>
        <taxon>Stramenopiles</taxon>
        <taxon>Ochrophyta</taxon>
        <taxon>Bacillariophyta</taxon>
        <taxon>Bacillariophyceae</taxon>
        <taxon>Bacillariophycidae</taxon>
        <taxon>Bacillariales</taxon>
        <taxon>Bacillariaceae</taxon>
        <taxon>Fragilariopsis</taxon>
    </lineage>
</organism>
<reference evidence="5 6" key="1">
    <citation type="submission" date="2016-09" db="EMBL/GenBank/DDBJ databases">
        <title>Extensive genetic diversity and differential bi-allelic expression allows diatom success in the polar Southern Ocean.</title>
        <authorList>
            <consortium name="DOE Joint Genome Institute"/>
            <person name="Mock T."/>
            <person name="Otillar R.P."/>
            <person name="Strauss J."/>
            <person name="Dupont C."/>
            <person name="Frickenhaus S."/>
            <person name="Maumus F."/>
            <person name="Mcmullan M."/>
            <person name="Sanges R."/>
            <person name="Schmutz J."/>
            <person name="Toseland A."/>
            <person name="Valas R."/>
            <person name="Veluchamy A."/>
            <person name="Ward B.J."/>
            <person name="Allen A."/>
            <person name="Barry K."/>
            <person name="Falciatore A."/>
            <person name="Ferrante M."/>
            <person name="Fortunato A.E."/>
            <person name="Gloeckner G."/>
            <person name="Gruber A."/>
            <person name="Hipkin R."/>
            <person name="Janech M."/>
            <person name="Kroth P."/>
            <person name="Leese F."/>
            <person name="Lindquist E."/>
            <person name="Lyon B.R."/>
            <person name="Martin J."/>
            <person name="Mayer C."/>
            <person name="Parker M."/>
            <person name="Quesneville H."/>
            <person name="Raymond J."/>
            <person name="Uhlig C."/>
            <person name="Valentin K.U."/>
            <person name="Worden A.Z."/>
            <person name="Armbrust E.V."/>
            <person name="Bowler C."/>
            <person name="Green B."/>
            <person name="Moulton V."/>
            <person name="Van Oosterhout C."/>
            <person name="Grigoriev I."/>
        </authorList>
    </citation>
    <scope>NUCLEOTIDE SEQUENCE [LARGE SCALE GENOMIC DNA]</scope>
    <source>
        <strain evidence="5 6">CCMP1102</strain>
    </source>
</reference>
<evidence type="ECO:0000256" key="4">
    <source>
        <dbReference type="PROSITE-ProRule" id="PRU01024"/>
    </source>
</evidence>
<feature type="binding site" evidence="4">
    <location>
        <position position="79"/>
    </location>
    <ligand>
        <name>S-adenosyl-L-methionine</name>
        <dbReference type="ChEBI" id="CHEBI:59789"/>
    </ligand>
</feature>
<feature type="binding site" evidence="4">
    <location>
        <position position="23"/>
    </location>
    <ligand>
        <name>S-adenosyl-L-methionine</name>
        <dbReference type="ChEBI" id="CHEBI:59789"/>
    </ligand>
</feature>
<dbReference type="GO" id="GO:0006396">
    <property type="term" value="P:RNA processing"/>
    <property type="evidence" value="ECO:0007669"/>
    <property type="project" value="InterPro"/>
</dbReference>
<feature type="binding site" evidence="4">
    <location>
        <position position="142"/>
    </location>
    <ligand>
        <name>S-adenosyl-L-methionine</name>
        <dbReference type="ChEBI" id="CHEBI:59789"/>
    </ligand>
</feature>
<dbReference type="PANTHER" id="PTHR45904">
    <property type="entry name" value="TRNA (URACIL-5-)-METHYLTRANSFERASE"/>
    <property type="match status" value="1"/>
</dbReference>
<dbReference type="EMBL" id="KV784353">
    <property type="protein sequence ID" value="OEU21721.1"/>
    <property type="molecule type" value="Genomic_DNA"/>
</dbReference>
<name>A0A1E7FU83_9STRA</name>
<proteinExistence type="inferred from homology"/>
<comment type="caution">
    <text evidence="4">Lacks conserved residue(s) required for the propagation of feature annotation.</text>
</comment>
<evidence type="ECO:0000313" key="6">
    <source>
        <dbReference type="Proteomes" id="UP000095751"/>
    </source>
</evidence>
<feature type="active site" description="Nucleophile" evidence="4">
    <location>
        <position position="170"/>
    </location>
</feature>
<dbReference type="SUPFAM" id="SSF53335">
    <property type="entry name" value="S-adenosyl-L-methionine-dependent methyltransferases"/>
    <property type="match status" value="1"/>
</dbReference>
<dbReference type="AlphaFoldDB" id="A0A1E7FU83"/>
<dbReference type="Pfam" id="PF05958">
    <property type="entry name" value="tRNA_U5-meth_tr"/>
    <property type="match status" value="1"/>
</dbReference>
<dbReference type="PANTHER" id="PTHR45904:SF2">
    <property type="entry name" value="TRNA (URACIL-5-)-METHYLTRANSFERASE HOMOLOG A"/>
    <property type="match status" value="1"/>
</dbReference>
<gene>
    <name evidence="5" type="ORF">FRACYDRAFT_162271</name>
</gene>
<comment type="similarity">
    <text evidence="4">Belongs to the class I-like SAM-binding methyltransferase superfamily. RNA M5U methyltransferase family.</text>
</comment>